<dbReference type="EMBL" id="KZ309097">
    <property type="protein sequence ID" value="KAG8236954.1"/>
    <property type="molecule type" value="Genomic_DNA"/>
</dbReference>
<dbReference type="PANTHER" id="PTHR12305:SF94">
    <property type="entry name" value="PHOSPHATIDYLINOSITOL-3,4,5-TRISPHOSPHATE 3-PHOSPHATASE"/>
    <property type="match status" value="1"/>
</dbReference>
<sequence>MFMVGRESEAFKHCTPIPILGVACYAFGLHLLKTCGIMRSIARADLDFSYITSRLAVMSQPAEGLVESAYRNHAEDVRALLEGRHKGHYTVYNLSGRRSGALSLHSGDATHMSGGNVVDCPGWKSHRAPPLSALYTLCEVMYDFLEADPKNICIAQCMDGKASSATLVCAFLMFVNMFPRPEDAAQMFAVKRTPPGLQPSEM</sequence>
<evidence type="ECO:0000313" key="3">
    <source>
        <dbReference type="EMBL" id="KAG8236954.1"/>
    </source>
</evidence>
<dbReference type="PANTHER" id="PTHR12305">
    <property type="entry name" value="PHOSPHATASE WITH HOMOLOGY TO TENSIN"/>
    <property type="match status" value="1"/>
</dbReference>
<evidence type="ECO:0000259" key="2">
    <source>
        <dbReference type="PROSITE" id="PS51181"/>
    </source>
</evidence>
<dbReference type="GO" id="GO:0005829">
    <property type="term" value="C:cytosol"/>
    <property type="evidence" value="ECO:0007669"/>
    <property type="project" value="TreeGrafter"/>
</dbReference>
<keyword evidence="4" id="KW-1185">Reference proteome</keyword>
<dbReference type="Proteomes" id="UP000792457">
    <property type="component" value="Unassembled WGS sequence"/>
</dbReference>
<protein>
    <recommendedName>
        <fullName evidence="2">Phosphatase tensin-type domain-containing protein</fullName>
    </recommendedName>
</protein>
<keyword evidence="1" id="KW-0378">Hydrolase</keyword>
<dbReference type="PROSITE" id="PS51257">
    <property type="entry name" value="PROKAR_LIPOPROTEIN"/>
    <property type="match status" value="1"/>
</dbReference>
<dbReference type="Gene3D" id="3.90.190.10">
    <property type="entry name" value="Protein tyrosine phosphatase superfamily"/>
    <property type="match status" value="1"/>
</dbReference>
<dbReference type="OrthoDB" id="1717591at2759"/>
<reference evidence="3" key="1">
    <citation type="submission" date="2013-04" db="EMBL/GenBank/DDBJ databases">
        <authorList>
            <person name="Qu J."/>
            <person name="Murali S.C."/>
            <person name="Bandaranaike D."/>
            <person name="Bellair M."/>
            <person name="Blankenburg K."/>
            <person name="Chao H."/>
            <person name="Dinh H."/>
            <person name="Doddapaneni H."/>
            <person name="Downs B."/>
            <person name="Dugan-Rocha S."/>
            <person name="Elkadiri S."/>
            <person name="Gnanaolivu R.D."/>
            <person name="Hernandez B."/>
            <person name="Javaid M."/>
            <person name="Jayaseelan J.C."/>
            <person name="Lee S."/>
            <person name="Li M."/>
            <person name="Ming W."/>
            <person name="Munidasa M."/>
            <person name="Muniz J."/>
            <person name="Nguyen L."/>
            <person name="Ongeri F."/>
            <person name="Osuji N."/>
            <person name="Pu L.-L."/>
            <person name="Puazo M."/>
            <person name="Qu C."/>
            <person name="Quiroz J."/>
            <person name="Raj R."/>
            <person name="Weissenberger G."/>
            <person name="Xin Y."/>
            <person name="Zou X."/>
            <person name="Han Y."/>
            <person name="Richards S."/>
            <person name="Worley K."/>
            <person name="Muzny D."/>
            <person name="Gibbs R."/>
        </authorList>
    </citation>
    <scope>NUCLEOTIDE SEQUENCE</scope>
    <source>
        <strain evidence="3">Sampled in the wild</strain>
    </source>
</reference>
<evidence type="ECO:0000256" key="1">
    <source>
        <dbReference type="ARBA" id="ARBA00022801"/>
    </source>
</evidence>
<name>A0A8K0KMF3_LADFU</name>
<proteinExistence type="predicted"/>
<reference evidence="3" key="2">
    <citation type="submission" date="2017-10" db="EMBL/GenBank/DDBJ databases">
        <title>Ladona fulva Genome sequencing and assembly.</title>
        <authorList>
            <person name="Murali S."/>
            <person name="Richards S."/>
            <person name="Bandaranaike D."/>
            <person name="Bellair M."/>
            <person name="Blankenburg K."/>
            <person name="Chao H."/>
            <person name="Dinh H."/>
            <person name="Doddapaneni H."/>
            <person name="Dugan-Rocha S."/>
            <person name="Elkadiri S."/>
            <person name="Gnanaolivu R."/>
            <person name="Hernandez B."/>
            <person name="Skinner E."/>
            <person name="Javaid M."/>
            <person name="Lee S."/>
            <person name="Li M."/>
            <person name="Ming W."/>
            <person name="Munidasa M."/>
            <person name="Muniz J."/>
            <person name="Nguyen L."/>
            <person name="Hughes D."/>
            <person name="Osuji N."/>
            <person name="Pu L.-L."/>
            <person name="Puazo M."/>
            <person name="Qu C."/>
            <person name="Quiroz J."/>
            <person name="Raj R."/>
            <person name="Weissenberger G."/>
            <person name="Xin Y."/>
            <person name="Zou X."/>
            <person name="Han Y."/>
            <person name="Worley K."/>
            <person name="Muzny D."/>
            <person name="Gibbs R."/>
        </authorList>
    </citation>
    <scope>NUCLEOTIDE SEQUENCE</scope>
    <source>
        <strain evidence="3">Sampled in the wild</strain>
    </source>
</reference>
<organism evidence="3 4">
    <name type="scientific">Ladona fulva</name>
    <name type="common">Scarce chaser dragonfly</name>
    <name type="synonym">Libellula fulva</name>
    <dbReference type="NCBI Taxonomy" id="123851"/>
    <lineage>
        <taxon>Eukaryota</taxon>
        <taxon>Metazoa</taxon>
        <taxon>Ecdysozoa</taxon>
        <taxon>Arthropoda</taxon>
        <taxon>Hexapoda</taxon>
        <taxon>Insecta</taxon>
        <taxon>Pterygota</taxon>
        <taxon>Palaeoptera</taxon>
        <taxon>Odonata</taxon>
        <taxon>Epiprocta</taxon>
        <taxon>Anisoptera</taxon>
        <taxon>Libelluloidea</taxon>
        <taxon>Libellulidae</taxon>
        <taxon>Ladona</taxon>
    </lineage>
</organism>
<evidence type="ECO:0000313" key="4">
    <source>
        <dbReference type="Proteomes" id="UP000792457"/>
    </source>
</evidence>
<dbReference type="InterPro" id="IPR029023">
    <property type="entry name" value="Tensin_phosphatase"/>
</dbReference>
<accession>A0A8K0KMF3</accession>
<feature type="non-terminal residue" evidence="3">
    <location>
        <position position="202"/>
    </location>
</feature>
<dbReference type="InterPro" id="IPR051281">
    <property type="entry name" value="Dual-spec_lipid-protein_phosph"/>
</dbReference>
<dbReference type="PROSITE" id="PS51181">
    <property type="entry name" value="PPASE_TENSIN"/>
    <property type="match status" value="1"/>
</dbReference>
<dbReference type="GO" id="GO:0016314">
    <property type="term" value="F:phosphatidylinositol-3,4,5-trisphosphate 3-phosphatase activity"/>
    <property type="evidence" value="ECO:0007669"/>
    <property type="project" value="TreeGrafter"/>
</dbReference>
<dbReference type="InterPro" id="IPR029021">
    <property type="entry name" value="Prot-tyrosine_phosphatase-like"/>
</dbReference>
<gene>
    <name evidence="3" type="ORF">J437_LFUL016149</name>
</gene>
<feature type="domain" description="Phosphatase tensin-type" evidence="2">
    <location>
        <begin position="37"/>
        <end position="202"/>
    </location>
</feature>
<dbReference type="SUPFAM" id="SSF52799">
    <property type="entry name" value="(Phosphotyrosine protein) phosphatases II"/>
    <property type="match status" value="1"/>
</dbReference>
<dbReference type="AlphaFoldDB" id="A0A8K0KMF3"/>
<comment type="caution">
    <text evidence="3">The sequence shown here is derived from an EMBL/GenBank/DDBJ whole genome shotgun (WGS) entry which is preliminary data.</text>
</comment>